<dbReference type="Pfam" id="PF21248">
    <property type="entry name" value="SoFic-like_C"/>
    <property type="match status" value="1"/>
</dbReference>
<feature type="binding site" evidence="1">
    <location>
        <begin position="200"/>
        <end position="206"/>
    </location>
    <ligand>
        <name>ATP</name>
        <dbReference type="ChEBI" id="CHEBI:30616"/>
    </ligand>
</feature>
<dbReference type="Proteomes" id="UP000249524">
    <property type="component" value="Unassembled WGS sequence"/>
</dbReference>
<protein>
    <submittedName>
        <fullName evidence="5">Fic family protein</fullName>
    </submittedName>
</protein>
<reference evidence="5 6" key="1">
    <citation type="submission" date="2018-05" db="EMBL/GenBank/DDBJ databases">
        <authorList>
            <person name="Lanie J.A."/>
            <person name="Ng W.-L."/>
            <person name="Kazmierczak K.M."/>
            <person name="Andrzejewski T.M."/>
            <person name="Davidsen T.M."/>
            <person name="Wayne K.J."/>
            <person name="Tettelin H."/>
            <person name="Glass J.I."/>
            <person name="Rusch D."/>
            <person name="Podicherti R."/>
            <person name="Tsui H.-C.T."/>
            <person name="Winkler M.E."/>
        </authorList>
    </citation>
    <scope>NUCLEOTIDE SEQUENCE [LARGE SCALE GENOMIC DNA]</scope>
    <source>
        <strain evidence="5 6">BUT-10</strain>
    </source>
</reference>
<proteinExistence type="predicted"/>
<dbReference type="InterPro" id="IPR003812">
    <property type="entry name" value="Fido"/>
</dbReference>
<accession>A0A328BML1</accession>
<dbReference type="InterPro" id="IPR048770">
    <property type="entry name" value="SoFic-like_C"/>
</dbReference>
<feature type="binding site" evidence="1">
    <location>
        <position position="195"/>
    </location>
    <ligand>
        <name>ATP</name>
        <dbReference type="ChEBI" id="CHEBI:30616"/>
    </ligand>
</feature>
<dbReference type="AlphaFoldDB" id="A0A328BML1"/>
<keyword evidence="1" id="KW-0547">Nucleotide-binding</keyword>
<feature type="domain" description="Fido" evidence="4">
    <location>
        <begin position="113"/>
        <end position="259"/>
    </location>
</feature>
<keyword evidence="1" id="KW-0067">ATP-binding</keyword>
<keyword evidence="6" id="KW-1185">Reference proteome</keyword>
<dbReference type="PANTHER" id="PTHR13504">
    <property type="entry name" value="FIDO DOMAIN-CONTAINING PROTEIN DDB_G0283145"/>
    <property type="match status" value="1"/>
</dbReference>
<dbReference type="InterPro" id="IPR040198">
    <property type="entry name" value="Fido_containing"/>
</dbReference>
<dbReference type="InterPro" id="IPR036597">
    <property type="entry name" value="Fido-like_dom_sf"/>
</dbReference>
<dbReference type="GO" id="GO:0005524">
    <property type="term" value="F:ATP binding"/>
    <property type="evidence" value="ECO:0007669"/>
    <property type="project" value="UniProtKB-KW"/>
</dbReference>
<dbReference type="InterPro" id="IPR026287">
    <property type="entry name" value="SoFic-like"/>
</dbReference>
<feature type="binding site" evidence="1">
    <location>
        <position position="237"/>
    </location>
    <ligand>
        <name>ATP</name>
        <dbReference type="ChEBI" id="CHEBI:30616"/>
    </ligand>
</feature>
<dbReference type="SUPFAM" id="SSF140931">
    <property type="entry name" value="Fic-like"/>
    <property type="match status" value="1"/>
</dbReference>
<evidence type="ECO:0000313" key="5">
    <source>
        <dbReference type="EMBL" id="RAK67789.1"/>
    </source>
</evidence>
<dbReference type="PROSITE" id="PS51459">
    <property type="entry name" value="FIDO"/>
    <property type="match status" value="1"/>
</dbReference>
<dbReference type="PANTHER" id="PTHR13504:SF35">
    <property type="entry name" value="PROTEIN ADENYLYLTRANSFERASE SOFIC"/>
    <property type="match status" value="1"/>
</dbReference>
<name>A0A328BML1_9CAUL</name>
<dbReference type="RefSeq" id="WP_111275398.1">
    <property type="nucleotide sequence ID" value="NZ_QFYS01000002.1"/>
</dbReference>
<dbReference type="Pfam" id="PF13784">
    <property type="entry name" value="Fic_N"/>
    <property type="match status" value="1"/>
</dbReference>
<comment type="caution">
    <text evidence="5">The sequence shown here is derived from an EMBL/GenBank/DDBJ whole genome shotgun (WGS) entry which is preliminary data.</text>
</comment>
<evidence type="ECO:0000256" key="1">
    <source>
        <dbReference type="PIRSR" id="PIRSR038925-1"/>
    </source>
</evidence>
<evidence type="ECO:0000313" key="6">
    <source>
        <dbReference type="Proteomes" id="UP000249524"/>
    </source>
</evidence>
<dbReference type="InterPro" id="IPR025758">
    <property type="entry name" value="Fic/DOC_N"/>
</dbReference>
<feature type="binding site" evidence="3">
    <location>
        <begin position="199"/>
        <end position="206"/>
    </location>
    <ligand>
        <name>ATP</name>
        <dbReference type="ChEBI" id="CHEBI:30616"/>
    </ligand>
</feature>
<feature type="binding site" evidence="3">
    <location>
        <begin position="237"/>
        <end position="238"/>
    </location>
    <ligand>
        <name>ATP</name>
        <dbReference type="ChEBI" id="CHEBI:30616"/>
    </ligand>
</feature>
<organism evidence="5 6">
    <name type="scientific">Phenylobacterium kunshanense</name>
    <dbReference type="NCBI Taxonomy" id="1445034"/>
    <lineage>
        <taxon>Bacteria</taxon>
        <taxon>Pseudomonadati</taxon>
        <taxon>Pseudomonadota</taxon>
        <taxon>Alphaproteobacteria</taxon>
        <taxon>Caulobacterales</taxon>
        <taxon>Caulobacteraceae</taxon>
        <taxon>Phenylobacterium</taxon>
    </lineage>
</organism>
<dbReference type="EMBL" id="QFYS01000002">
    <property type="protein sequence ID" value="RAK67789.1"/>
    <property type="molecule type" value="Genomic_DNA"/>
</dbReference>
<dbReference type="Pfam" id="PF02661">
    <property type="entry name" value="Fic"/>
    <property type="match status" value="1"/>
</dbReference>
<dbReference type="Gene3D" id="1.10.3290.10">
    <property type="entry name" value="Fido-like domain"/>
    <property type="match status" value="1"/>
</dbReference>
<dbReference type="OrthoDB" id="9813719at2"/>
<gene>
    <name evidence="5" type="ORF">DJ019_07780</name>
</gene>
<feature type="active site" evidence="2">
    <location>
        <position position="195"/>
    </location>
</feature>
<dbReference type="PIRSF" id="PIRSF038925">
    <property type="entry name" value="AMP-prot_trans"/>
    <property type="match status" value="1"/>
</dbReference>
<evidence type="ECO:0000259" key="4">
    <source>
        <dbReference type="PROSITE" id="PS51459"/>
    </source>
</evidence>
<feature type="binding site" evidence="1">
    <location>
        <position position="66"/>
    </location>
    <ligand>
        <name>ATP</name>
        <dbReference type="ChEBI" id="CHEBI:30616"/>
    </ligand>
</feature>
<evidence type="ECO:0000256" key="3">
    <source>
        <dbReference type="PIRSR" id="PIRSR640198-2"/>
    </source>
</evidence>
<evidence type="ECO:0000256" key="2">
    <source>
        <dbReference type="PIRSR" id="PIRSR640198-1"/>
    </source>
</evidence>
<sequence>MGLVASHVPPVLPLSVDLETKRVLKKLASAHRALAELKGAAGLVPNEAILINTLSLQEAKDSSAIENIVTTHDDLYRSDDVANRFASVAAKEVYAYARALREGFQKIRETGLITINDILAMQATLEQNQAGFRRLPGTALKNDKTGEVVFTPPQSYEEIASLMANLEAFLNGGLDVDLDPLVKMAVIHHQFETIHPFYDGNGRTGRILNILYLVKEGLLGTPVLYLSRYINQNKADYYRLLQAVRTDGVWEEWLIYMLDGVEQTAGQTTRLVHRIRDLMLDHKVRMRRELPRIYSQDLLNNMFSHPYSKIAFVERDLGVSRITATRYLDELTRIGLMRKHKLGRESYYMNRALLDLLGNVQAV</sequence>